<evidence type="ECO:0000259" key="4">
    <source>
        <dbReference type="PROSITE" id="PS50835"/>
    </source>
</evidence>
<dbReference type="InterPro" id="IPR003597">
    <property type="entry name" value="Ig_C1-set"/>
</dbReference>
<dbReference type="InterPro" id="IPR036179">
    <property type="entry name" value="Ig-like_dom_sf"/>
</dbReference>
<dbReference type="InterPro" id="IPR007110">
    <property type="entry name" value="Ig-like_dom"/>
</dbReference>
<dbReference type="PANTHER" id="PTHR19971">
    <property type="entry name" value="SIGNAL-REGULATORY PROTEIN BETA"/>
    <property type="match status" value="1"/>
</dbReference>
<evidence type="ECO:0000256" key="2">
    <source>
        <dbReference type="ARBA" id="ARBA00023180"/>
    </source>
</evidence>
<feature type="signal peptide" evidence="3">
    <location>
        <begin position="1"/>
        <end position="21"/>
    </location>
</feature>
<dbReference type="OrthoDB" id="10043043at2759"/>
<keyword evidence="1" id="KW-1015">Disulfide bond</keyword>
<sequence>MESVQMMLVLMLLLPGTFVYAQLQISTPPSPIVAQLGSSASLPCTFTLGVEPVDPAQVHVVWKKEGTKVLAYVGELSTPRPGAQLSEERLAQGDATLTLPNVTDSDTGRYSCNIRLSSEQDTQTVTLLVTDARQIWVEGTMVVAEQSNELQCGASNLSSSDVVIEWVRNGQVLSTSAPHIVENTDDQGFMVQSSYCLTPTMNDTWAHYSCQVLQKNFPHPLKKTFQLTLGARPHIFFLLSGKGQKNSSLVCLVSGFYPDELSVTLKRDGQILTDNAQKWVNPNGTFSQAVIYPFNVTVTDDNTEFTCTVSHPTLPRGATERLLFLVDPYVPKVFWIILSAGVLLAFVLPSLCKHVTDIAVCKDWTEGSTAILKCRISGRYPKSITAVWLVRLGEKELEIKERGSQHPVGDYRELQEQDSYTCWNIVKSTWVCNLRQSLSSVLCFQVQKDRHDRAEFICRFMRENRILGEKHYFGNVLDNYGFYSVSEICIPEECNEDEKLTLTCCMQGNVPREISVMWERCQDEERTPISKEHDGTYHITENKSAGRFSTFLTFSPSKMDSGSSFSCSFSENEGRILAERSSMPLKVSEPKKNTWSKTYQNWGFRAFDEAGITEM</sequence>
<keyword evidence="3" id="KW-0732">Signal</keyword>
<dbReference type="InterPro" id="IPR013106">
    <property type="entry name" value="Ig_V-set"/>
</dbReference>
<dbReference type="CDD" id="cd00098">
    <property type="entry name" value="IgC1"/>
    <property type="match status" value="1"/>
</dbReference>
<evidence type="ECO:0000313" key="5">
    <source>
        <dbReference type="Proteomes" id="UP000186698"/>
    </source>
</evidence>
<feature type="domain" description="Ig-like" evidence="4">
    <location>
        <begin position="138"/>
        <end position="226"/>
    </location>
</feature>
<dbReference type="Pfam" id="PF07654">
    <property type="entry name" value="C1-set"/>
    <property type="match status" value="3"/>
</dbReference>
<name>A0A8J1LUQ2_XENLA</name>
<organism evidence="5 6">
    <name type="scientific">Xenopus laevis</name>
    <name type="common">African clawed frog</name>
    <dbReference type="NCBI Taxonomy" id="8355"/>
    <lineage>
        <taxon>Eukaryota</taxon>
        <taxon>Metazoa</taxon>
        <taxon>Chordata</taxon>
        <taxon>Craniata</taxon>
        <taxon>Vertebrata</taxon>
        <taxon>Euteleostomi</taxon>
        <taxon>Amphibia</taxon>
        <taxon>Batrachia</taxon>
        <taxon>Anura</taxon>
        <taxon>Pipoidea</taxon>
        <taxon>Pipidae</taxon>
        <taxon>Xenopodinae</taxon>
        <taxon>Xenopus</taxon>
        <taxon>Xenopus</taxon>
    </lineage>
</organism>
<dbReference type="KEGG" id="xla:108704735"/>
<dbReference type="RefSeq" id="XP_041432450.1">
    <property type="nucleotide sequence ID" value="XM_041576516.1"/>
</dbReference>
<dbReference type="SMART" id="SM00409">
    <property type="entry name" value="IG"/>
    <property type="match status" value="2"/>
</dbReference>
<dbReference type="PROSITE" id="PS50835">
    <property type="entry name" value="IG_LIKE"/>
    <property type="match status" value="5"/>
</dbReference>
<dbReference type="SMART" id="SM00407">
    <property type="entry name" value="IGc1"/>
    <property type="match status" value="3"/>
</dbReference>
<evidence type="ECO:0000256" key="1">
    <source>
        <dbReference type="ARBA" id="ARBA00023157"/>
    </source>
</evidence>
<dbReference type="SMART" id="SM00406">
    <property type="entry name" value="IGv"/>
    <property type="match status" value="1"/>
</dbReference>
<dbReference type="InterPro" id="IPR013783">
    <property type="entry name" value="Ig-like_fold"/>
</dbReference>
<evidence type="ECO:0000256" key="3">
    <source>
        <dbReference type="SAM" id="SignalP"/>
    </source>
</evidence>
<keyword evidence="2" id="KW-0325">Glycoprotein</keyword>
<reference evidence="6" key="1">
    <citation type="submission" date="2025-08" db="UniProtKB">
        <authorList>
            <consortium name="RefSeq"/>
        </authorList>
    </citation>
    <scope>IDENTIFICATION</scope>
    <source>
        <strain evidence="6">J_2021</strain>
        <tissue evidence="6">Erythrocytes</tissue>
    </source>
</reference>
<dbReference type="Gene3D" id="2.60.40.10">
    <property type="entry name" value="Immunoglobulins"/>
    <property type="match status" value="5"/>
</dbReference>
<feature type="domain" description="Ig-like" evidence="4">
    <location>
        <begin position="349"/>
        <end position="422"/>
    </location>
</feature>
<proteinExistence type="predicted"/>
<dbReference type="InterPro" id="IPR003599">
    <property type="entry name" value="Ig_sub"/>
</dbReference>
<keyword evidence="5" id="KW-1185">Reference proteome</keyword>
<feature type="domain" description="Ig-like" evidence="4">
    <location>
        <begin position="15"/>
        <end position="126"/>
    </location>
</feature>
<dbReference type="PROSITE" id="PS00290">
    <property type="entry name" value="IG_MHC"/>
    <property type="match status" value="1"/>
</dbReference>
<evidence type="ECO:0000313" key="6">
    <source>
        <dbReference type="RefSeq" id="XP_041432450.1"/>
    </source>
</evidence>
<protein>
    <submittedName>
        <fullName evidence="6">Uncharacterized protein LOC108704735</fullName>
    </submittedName>
</protein>
<dbReference type="InterPro" id="IPR051755">
    <property type="entry name" value="Ig-like_CS_Receptor"/>
</dbReference>
<gene>
    <name evidence="6" type="primary">LOC108704735</name>
</gene>
<accession>A0A8J1LUQ2</accession>
<dbReference type="Proteomes" id="UP000186698">
    <property type="component" value="Chromosome 9_10L"/>
</dbReference>
<dbReference type="AlphaFoldDB" id="A0A8J1LUQ2"/>
<feature type="domain" description="Ig-like" evidence="4">
    <location>
        <begin position="233"/>
        <end position="324"/>
    </location>
</feature>
<dbReference type="CTD" id="108704735"/>
<dbReference type="GeneID" id="108704735"/>
<feature type="domain" description="Ig-like" evidence="4">
    <location>
        <begin position="496"/>
        <end position="588"/>
    </location>
</feature>
<dbReference type="InterPro" id="IPR003006">
    <property type="entry name" value="Ig/MHC_CS"/>
</dbReference>
<feature type="chain" id="PRO_5035196909" evidence="3">
    <location>
        <begin position="22"/>
        <end position="615"/>
    </location>
</feature>
<dbReference type="SUPFAM" id="SSF48726">
    <property type="entry name" value="Immunoglobulin"/>
    <property type="match status" value="5"/>
</dbReference>
<dbReference type="Pfam" id="PF07686">
    <property type="entry name" value="V-set"/>
    <property type="match status" value="1"/>
</dbReference>